<feature type="transmembrane region" description="Helical" evidence="2">
    <location>
        <begin position="58"/>
        <end position="81"/>
    </location>
</feature>
<feature type="compositionally biased region" description="Basic and acidic residues" evidence="1">
    <location>
        <begin position="11"/>
        <end position="31"/>
    </location>
</feature>
<organism evidence="3">
    <name type="scientific">Demequina capsici</name>
    <dbReference type="NCBI Taxonomy" id="3075620"/>
    <lineage>
        <taxon>Bacteria</taxon>
        <taxon>Bacillati</taxon>
        <taxon>Actinomycetota</taxon>
        <taxon>Actinomycetes</taxon>
        <taxon>Micrococcales</taxon>
        <taxon>Demequinaceae</taxon>
        <taxon>Demequina</taxon>
    </lineage>
</organism>
<evidence type="ECO:0000256" key="2">
    <source>
        <dbReference type="SAM" id="Phobius"/>
    </source>
</evidence>
<protein>
    <submittedName>
        <fullName evidence="3">BZIP transcription factor</fullName>
    </submittedName>
</protein>
<sequence>MADSRTTKAQLEQRLRELEAENEELQSRLQDHPPAPPTGPAGAQQPAADAPHRRGRSFLGATLIVIAAILAPLTSVASFAAAQVSDTRAFVATLAPLAKDPAVQALIVDKASTAIDDALDTDALVQDLLDSIITADSTPRLAAAADVLGPLLADQTRVAIRSALTAVVQSDAFASVWEDALTLTHSQLVSILEGDGQGAVAINSSGDVVIQLQPILDALKPALVDQGFGLADSIPSVDVSITVTQVPQVATARLAYAILTTLGSVLPWLVLALLVVGVLVHPRRARAVMIAGSLMLVVGGTMAGLLTVVGAVAAAGLASDIPVDATVALYGGLTRQLVASSLAFALAGAIALLGGFLAGGSAAAASARRGGSSVLARGGSALDDRGWRSPDLARLLDRQGWLLWAALAAVFALCFALLRPLTPWDVVLMAVLLAVVALAFGVLKGDPASAPASDPAADPV</sequence>
<proteinExistence type="predicted"/>
<dbReference type="Proteomes" id="UP001303408">
    <property type="component" value="Chromosome"/>
</dbReference>
<gene>
    <name evidence="3" type="ORF">RN607_03490</name>
</gene>
<keyword evidence="2" id="KW-0812">Transmembrane</keyword>
<accession>A0AA96JBH8</accession>
<feature type="transmembrane region" description="Helical" evidence="2">
    <location>
        <begin position="287"/>
        <end position="317"/>
    </location>
</feature>
<name>A0AA96JBH8_9MICO</name>
<keyword evidence="2" id="KW-1133">Transmembrane helix</keyword>
<feature type="transmembrane region" description="Helical" evidence="2">
    <location>
        <begin position="424"/>
        <end position="443"/>
    </location>
</feature>
<dbReference type="RefSeq" id="WP_313544375.1">
    <property type="nucleotide sequence ID" value="NZ_CP134880.1"/>
</dbReference>
<evidence type="ECO:0000256" key="1">
    <source>
        <dbReference type="SAM" id="MobiDB-lite"/>
    </source>
</evidence>
<feature type="transmembrane region" description="Helical" evidence="2">
    <location>
        <begin position="401"/>
        <end position="418"/>
    </location>
</feature>
<dbReference type="AlphaFoldDB" id="A0AA96JBH8"/>
<feature type="transmembrane region" description="Helical" evidence="2">
    <location>
        <begin position="254"/>
        <end position="280"/>
    </location>
</feature>
<dbReference type="KEGG" id="dcp:RN607_03490"/>
<reference evidence="3" key="1">
    <citation type="submission" date="2023-09" db="EMBL/GenBank/DDBJ databases">
        <title>Demequina sp. a novel bacteria isolated from Capsicum annuum.</title>
        <authorList>
            <person name="Humaira Z."/>
            <person name="Lee J."/>
            <person name="Cho D."/>
        </authorList>
    </citation>
    <scope>NUCLEOTIDE SEQUENCE</scope>
    <source>
        <strain evidence="3">PMTSA13</strain>
    </source>
</reference>
<dbReference type="CDD" id="cd14686">
    <property type="entry name" value="bZIP"/>
    <property type="match status" value="1"/>
</dbReference>
<feature type="transmembrane region" description="Helical" evidence="2">
    <location>
        <begin position="337"/>
        <end position="359"/>
    </location>
</feature>
<dbReference type="EMBL" id="CP134880">
    <property type="protein sequence ID" value="WNM28078.1"/>
    <property type="molecule type" value="Genomic_DNA"/>
</dbReference>
<feature type="region of interest" description="Disordered" evidence="1">
    <location>
        <begin position="1"/>
        <end position="52"/>
    </location>
</feature>
<feature type="compositionally biased region" description="Low complexity" evidence="1">
    <location>
        <begin position="40"/>
        <end position="49"/>
    </location>
</feature>
<keyword evidence="2" id="KW-0472">Membrane</keyword>
<evidence type="ECO:0000313" key="3">
    <source>
        <dbReference type="EMBL" id="WNM28078.1"/>
    </source>
</evidence>